<protein>
    <submittedName>
        <fullName evidence="1">Uncharacterized protein</fullName>
    </submittedName>
</protein>
<evidence type="ECO:0000313" key="1">
    <source>
        <dbReference type="EMBL" id="SAL76662.1"/>
    </source>
</evidence>
<sequence>MTISDGPVDEVGVRRNEHEWRIKVLDADRRGGVFVTIVAQKQEALDLAAQLYPVAQIRVIDDAPVSI</sequence>
<comment type="caution">
    <text evidence="1">The sequence shown here is derived from an EMBL/GenBank/DDBJ whole genome shotgun (WGS) entry which is preliminary data.</text>
</comment>
<evidence type="ECO:0000313" key="2">
    <source>
        <dbReference type="Proteomes" id="UP000054717"/>
    </source>
</evidence>
<dbReference type="EMBL" id="FCNZ02000030">
    <property type="protein sequence ID" value="SAL76662.1"/>
    <property type="molecule type" value="Genomic_DNA"/>
</dbReference>
<reference evidence="1" key="1">
    <citation type="submission" date="2016-01" db="EMBL/GenBank/DDBJ databases">
        <authorList>
            <person name="Peeters Charlotte."/>
        </authorList>
    </citation>
    <scope>NUCLEOTIDE SEQUENCE</scope>
    <source>
        <strain evidence="1">LMG 22936</strain>
    </source>
</reference>
<proteinExistence type="predicted"/>
<name>A0A158K695_9BURK</name>
<keyword evidence="2" id="KW-1185">Reference proteome</keyword>
<dbReference type="Proteomes" id="UP000054717">
    <property type="component" value="Unassembled WGS sequence"/>
</dbReference>
<dbReference type="RefSeq" id="WP_097191143.1">
    <property type="nucleotide sequence ID" value="NZ_FCNZ02000030.1"/>
</dbReference>
<dbReference type="AlphaFoldDB" id="A0A158K695"/>
<organism evidence="1 2">
    <name type="scientific">Caballeronia telluris</name>
    <dbReference type="NCBI Taxonomy" id="326475"/>
    <lineage>
        <taxon>Bacteria</taxon>
        <taxon>Pseudomonadati</taxon>
        <taxon>Pseudomonadota</taxon>
        <taxon>Betaproteobacteria</taxon>
        <taxon>Burkholderiales</taxon>
        <taxon>Burkholderiaceae</taxon>
        <taxon>Caballeronia</taxon>
    </lineage>
</organism>
<accession>A0A158K695</accession>
<gene>
    <name evidence="1" type="ORF">AWB66_05459</name>
</gene>